<dbReference type="SUPFAM" id="SSF51230">
    <property type="entry name" value="Single hybrid motif"/>
    <property type="match status" value="1"/>
</dbReference>
<dbReference type="RefSeq" id="WP_090874406.1">
    <property type="nucleotide sequence ID" value="NZ_FMXQ01000001.1"/>
</dbReference>
<dbReference type="Proteomes" id="UP000199071">
    <property type="component" value="Unassembled WGS sequence"/>
</dbReference>
<organism evidence="3 4">
    <name type="scientific">Bauldia litoralis</name>
    <dbReference type="NCBI Taxonomy" id="665467"/>
    <lineage>
        <taxon>Bacteria</taxon>
        <taxon>Pseudomonadati</taxon>
        <taxon>Pseudomonadota</taxon>
        <taxon>Alphaproteobacteria</taxon>
        <taxon>Hyphomicrobiales</taxon>
        <taxon>Kaistiaceae</taxon>
        <taxon>Bauldia</taxon>
    </lineage>
</organism>
<dbReference type="PANTHER" id="PTHR45266:SF3">
    <property type="entry name" value="OXALOACETATE DECARBOXYLASE ALPHA CHAIN"/>
    <property type="match status" value="1"/>
</dbReference>
<dbReference type="Pfam" id="PF00364">
    <property type="entry name" value="Biotin_lipoyl"/>
    <property type="match status" value="1"/>
</dbReference>
<evidence type="ECO:0000313" key="4">
    <source>
        <dbReference type="Proteomes" id="UP000199071"/>
    </source>
</evidence>
<dbReference type="CDD" id="cd06850">
    <property type="entry name" value="biotinyl_domain"/>
    <property type="match status" value="1"/>
</dbReference>
<evidence type="ECO:0000259" key="2">
    <source>
        <dbReference type="PROSITE" id="PS50968"/>
    </source>
</evidence>
<dbReference type="PANTHER" id="PTHR45266">
    <property type="entry name" value="OXALOACETATE DECARBOXYLASE ALPHA CHAIN"/>
    <property type="match status" value="1"/>
</dbReference>
<accession>A0A1G6A7E0</accession>
<dbReference type="AlphaFoldDB" id="A0A1G6A7E0"/>
<dbReference type="InterPro" id="IPR050709">
    <property type="entry name" value="Biotin_Carboxyl_Carrier/Decarb"/>
</dbReference>
<gene>
    <name evidence="3" type="ORF">SAMN02982931_00263</name>
</gene>
<dbReference type="InterPro" id="IPR000089">
    <property type="entry name" value="Biotin_lipoyl"/>
</dbReference>
<evidence type="ECO:0000313" key="3">
    <source>
        <dbReference type="EMBL" id="SDB04371.1"/>
    </source>
</evidence>
<keyword evidence="1" id="KW-0092">Biotin</keyword>
<dbReference type="InterPro" id="IPR011053">
    <property type="entry name" value="Single_hybrid_motif"/>
</dbReference>
<evidence type="ECO:0000256" key="1">
    <source>
        <dbReference type="ARBA" id="ARBA00023267"/>
    </source>
</evidence>
<dbReference type="OrthoDB" id="163546at2"/>
<name>A0A1G6A7E0_9HYPH</name>
<proteinExistence type="predicted"/>
<dbReference type="Gene3D" id="2.40.50.100">
    <property type="match status" value="1"/>
</dbReference>
<dbReference type="EMBL" id="FMXQ01000001">
    <property type="protein sequence ID" value="SDB04371.1"/>
    <property type="molecule type" value="Genomic_DNA"/>
</dbReference>
<sequence>MAEQVKTESPGNVWKVLVKEGDTVAEGDVLFILEVMKMEFPHEAPRAGKVTKVTITEGQENVDGDFVAVEIE</sequence>
<dbReference type="PROSITE" id="PS50968">
    <property type="entry name" value="BIOTINYL_LIPOYL"/>
    <property type="match status" value="1"/>
</dbReference>
<reference evidence="3 4" key="1">
    <citation type="submission" date="2016-10" db="EMBL/GenBank/DDBJ databases">
        <authorList>
            <person name="de Groot N.N."/>
        </authorList>
    </citation>
    <scope>NUCLEOTIDE SEQUENCE [LARGE SCALE GENOMIC DNA]</scope>
    <source>
        <strain evidence="3 4">ATCC 35022</strain>
    </source>
</reference>
<protein>
    <submittedName>
        <fullName evidence="3">Biotin-requiring enzyme</fullName>
    </submittedName>
</protein>
<feature type="domain" description="Lipoyl-binding" evidence="2">
    <location>
        <begin position="1"/>
        <end position="72"/>
    </location>
</feature>
<dbReference type="STRING" id="665467.SAMN02982931_00263"/>
<keyword evidence="4" id="KW-1185">Reference proteome</keyword>